<evidence type="ECO:0000256" key="2">
    <source>
        <dbReference type="PROSITE-ProRule" id="PRU00169"/>
    </source>
</evidence>
<evidence type="ECO:0000256" key="1">
    <source>
        <dbReference type="ARBA" id="ARBA00022553"/>
    </source>
</evidence>
<dbReference type="Gene3D" id="3.40.50.2300">
    <property type="match status" value="1"/>
</dbReference>
<feature type="modified residue" description="4-aspartylphosphate" evidence="2">
    <location>
        <position position="54"/>
    </location>
</feature>
<accession>A0A2M9Y5I2</accession>
<reference evidence="4" key="1">
    <citation type="journal article" date="2019" name="PLoS Negl. Trop. Dis.">
        <title>Revisiting the worldwide diversity of Leptospira species in the environment.</title>
        <authorList>
            <person name="Vincent A.T."/>
            <person name="Schiettekatte O."/>
            <person name="Bourhy P."/>
            <person name="Veyrier F.J."/>
            <person name="Picardeau M."/>
        </authorList>
    </citation>
    <scope>NUCLEOTIDE SEQUENCE [LARGE SCALE GENOMIC DNA]</scope>
    <source>
        <strain evidence="4">201800277</strain>
    </source>
</reference>
<comment type="caution">
    <text evidence="4">The sequence shown here is derived from an EMBL/GenBank/DDBJ whole genome shotgun (WGS) entry which is preliminary data.</text>
</comment>
<keyword evidence="5" id="KW-1185">Reference proteome</keyword>
<dbReference type="InterPro" id="IPR011006">
    <property type="entry name" value="CheY-like_superfamily"/>
</dbReference>
<dbReference type="SUPFAM" id="SSF55874">
    <property type="entry name" value="ATPase domain of HSP90 chaperone/DNA topoisomerase II/histidine kinase"/>
    <property type="match status" value="1"/>
</dbReference>
<dbReference type="InterPro" id="IPR050595">
    <property type="entry name" value="Bact_response_regulator"/>
</dbReference>
<gene>
    <name evidence="4" type="ORF">EHQ30_06355</name>
</gene>
<dbReference type="InterPro" id="IPR036890">
    <property type="entry name" value="HATPase_C_sf"/>
</dbReference>
<sequence length="309" mass="35516">MINLLAVDDEMINLMIIDESLSDKGFTVVKAKDGEEAYQILSSDTFAFHAIILDRLMPKMDGIELLKKIKRSEKYKDIPVIFQTAMSSVTDMTEGLDAGAFYYLTKPYSRTLLVRIVQTAVEHFIKLQRAKEDLHKGMGALRHMLTGEFRIRSIRESHELAPLLANACPDPERVLTGIMEILNNAIEHGNLGISYQEKSELHDNDKLMEEIFRRLETPEFRDKFVKVTFEKNEQHVEIRVSDQGKGFDWQRYLSVEAMTKNAFKTHGRGIFMARKLSFDDLSYTDEGRTAVIRIDLSNKKGNLLTDFQE</sequence>
<proteinExistence type="predicted"/>
<feature type="domain" description="Response regulatory" evidence="3">
    <location>
        <begin position="3"/>
        <end position="121"/>
    </location>
</feature>
<dbReference type="SUPFAM" id="SSF52172">
    <property type="entry name" value="CheY-like"/>
    <property type="match status" value="1"/>
</dbReference>
<dbReference type="AlphaFoldDB" id="A0A2M9Y5I2"/>
<dbReference type="PROSITE" id="PS50110">
    <property type="entry name" value="RESPONSE_REGULATORY"/>
    <property type="match status" value="1"/>
</dbReference>
<dbReference type="InterPro" id="IPR001789">
    <property type="entry name" value="Sig_transdc_resp-reg_receiver"/>
</dbReference>
<dbReference type="Gene3D" id="3.30.565.10">
    <property type="entry name" value="Histidine kinase-like ATPase, C-terminal domain"/>
    <property type="match status" value="1"/>
</dbReference>
<organism evidence="4 5">
    <name type="scientific">Leptospira brenneri</name>
    <dbReference type="NCBI Taxonomy" id="2023182"/>
    <lineage>
        <taxon>Bacteria</taxon>
        <taxon>Pseudomonadati</taxon>
        <taxon>Spirochaetota</taxon>
        <taxon>Spirochaetia</taxon>
        <taxon>Leptospirales</taxon>
        <taxon>Leptospiraceae</taxon>
        <taxon>Leptospira</taxon>
    </lineage>
</organism>
<dbReference type="EMBL" id="RQFP01000001">
    <property type="protein sequence ID" value="TGK96231.1"/>
    <property type="molecule type" value="Genomic_DNA"/>
</dbReference>
<name>A0A2M9Y5I2_9LEPT</name>
<dbReference type="Proteomes" id="UP000297891">
    <property type="component" value="Unassembled WGS sequence"/>
</dbReference>
<dbReference type="PANTHER" id="PTHR44591">
    <property type="entry name" value="STRESS RESPONSE REGULATOR PROTEIN 1"/>
    <property type="match status" value="1"/>
</dbReference>
<dbReference type="InterPro" id="IPR003594">
    <property type="entry name" value="HATPase_dom"/>
</dbReference>
<keyword evidence="1 2" id="KW-0597">Phosphoprotein</keyword>
<dbReference type="Pfam" id="PF00072">
    <property type="entry name" value="Response_reg"/>
    <property type="match status" value="1"/>
</dbReference>
<dbReference type="PANTHER" id="PTHR44591:SF3">
    <property type="entry name" value="RESPONSE REGULATORY DOMAIN-CONTAINING PROTEIN"/>
    <property type="match status" value="1"/>
</dbReference>
<dbReference type="CDD" id="cd17574">
    <property type="entry name" value="REC_OmpR"/>
    <property type="match status" value="1"/>
</dbReference>
<evidence type="ECO:0000313" key="4">
    <source>
        <dbReference type="EMBL" id="TGK96231.1"/>
    </source>
</evidence>
<dbReference type="CDD" id="cd16936">
    <property type="entry name" value="HATPase_RsbW-like"/>
    <property type="match status" value="1"/>
</dbReference>
<evidence type="ECO:0000313" key="5">
    <source>
        <dbReference type="Proteomes" id="UP000297891"/>
    </source>
</evidence>
<dbReference type="SMART" id="SM00448">
    <property type="entry name" value="REC"/>
    <property type="match status" value="1"/>
</dbReference>
<dbReference type="Pfam" id="PF13581">
    <property type="entry name" value="HATPase_c_2"/>
    <property type="match status" value="1"/>
</dbReference>
<dbReference type="RefSeq" id="WP_100788822.1">
    <property type="nucleotide sequence ID" value="NZ_NPDQ01000001.1"/>
</dbReference>
<protein>
    <submittedName>
        <fullName evidence="4">Response regulator</fullName>
    </submittedName>
</protein>
<dbReference type="GO" id="GO:0000160">
    <property type="term" value="P:phosphorelay signal transduction system"/>
    <property type="evidence" value="ECO:0007669"/>
    <property type="project" value="InterPro"/>
</dbReference>
<evidence type="ECO:0000259" key="3">
    <source>
        <dbReference type="PROSITE" id="PS50110"/>
    </source>
</evidence>
<dbReference type="OrthoDB" id="5456285at2"/>